<organism evidence="1 2">
    <name type="scientific">Desulfonema limicola</name>
    <dbReference type="NCBI Taxonomy" id="45656"/>
    <lineage>
        <taxon>Bacteria</taxon>
        <taxon>Pseudomonadati</taxon>
        <taxon>Thermodesulfobacteriota</taxon>
        <taxon>Desulfobacteria</taxon>
        <taxon>Desulfobacterales</taxon>
        <taxon>Desulfococcaceae</taxon>
        <taxon>Desulfonema</taxon>
    </lineage>
</organism>
<dbReference type="AlphaFoldDB" id="A0A975GJQ8"/>
<keyword evidence="2" id="KW-1185">Reference proteome</keyword>
<accession>A0A975GJQ8</accession>
<proteinExistence type="predicted"/>
<gene>
    <name evidence="1" type="ORF">dnl_56140</name>
</gene>
<dbReference type="Proteomes" id="UP000663720">
    <property type="component" value="Chromosome"/>
</dbReference>
<protein>
    <submittedName>
        <fullName evidence="1">Uncharacterized protein</fullName>
    </submittedName>
</protein>
<dbReference type="KEGG" id="dli:dnl_56140"/>
<evidence type="ECO:0000313" key="2">
    <source>
        <dbReference type="Proteomes" id="UP000663720"/>
    </source>
</evidence>
<dbReference type="EMBL" id="CP061799">
    <property type="protein sequence ID" value="QTA83218.1"/>
    <property type="molecule type" value="Genomic_DNA"/>
</dbReference>
<name>A0A975GJQ8_9BACT</name>
<sequence>MFFLLLNTICLIIFTINFGQKNKETDFHKKCSLHPKN</sequence>
<reference evidence="1" key="1">
    <citation type="journal article" date="2021" name="Microb. Physiol.">
        <title>Proteogenomic Insights into the Physiology of Marine, Sulfate-Reducing, Filamentous Desulfonema limicola and Desulfonema magnum.</title>
        <authorList>
            <person name="Schnaars V."/>
            <person name="Wohlbrand L."/>
            <person name="Scheve S."/>
            <person name="Hinrichs C."/>
            <person name="Reinhardt R."/>
            <person name="Rabus R."/>
        </authorList>
    </citation>
    <scope>NUCLEOTIDE SEQUENCE</scope>
    <source>
        <strain evidence="1">5ac10</strain>
    </source>
</reference>
<evidence type="ECO:0000313" key="1">
    <source>
        <dbReference type="EMBL" id="QTA83218.1"/>
    </source>
</evidence>